<evidence type="ECO:0008006" key="3">
    <source>
        <dbReference type="Google" id="ProtNLM"/>
    </source>
</evidence>
<dbReference type="Proteomes" id="UP000265903">
    <property type="component" value="Unassembled WGS sequence"/>
</dbReference>
<dbReference type="InterPro" id="IPR021254">
    <property type="entry name" value="DUF2806"/>
</dbReference>
<dbReference type="EMBL" id="QMDL01000002">
    <property type="protein sequence ID" value="RMJ04227.1"/>
    <property type="molecule type" value="Genomic_DNA"/>
</dbReference>
<keyword evidence="2" id="KW-1185">Reference proteome</keyword>
<protein>
    <recommendedName>
        <fullName evidence="3">Membrane-fusion protein</fullName>
    </recommendedName>
</protein>
<reference evidence="1 2" key="1">
    <citation type="submission" date="2018-08" db="EMBL/GenBank/DDBJ databases">
        <title>Whole Genome Sequence of the Moderate Halophilic Marine Bacterium Marinobacter litoralis Sw-45.</title>
        <authorList>
            <person name="Musa H."/>
        </authorList>
    </citation>
    <scope>NUCLEOTIDE SEQUENCE [LARGE SCALE GENOMIC DNA]</scope>
    <source>
        <strain evidence="1 2">Sw-45</strain>
    </source>
</reference>
<proteinExistence type="predicted"/>
<dbReference type="Pfam" id="PF10987">
    <property type="entry name" value="DUF2806"/>
    <property type="match status" value="1"/>
</dbReference>
<name>A0A3M2RG01_9GAMM</name>
<evidence type="ECO:0000313" key="2">
    <source>
        <dbReference type="Proteomes" id="UP000265903"/>
    </source>
</evidence>
<dbReference type="AlphaFoldDB" id="A0A3M2RG01"/>
<sequence length="344" mass="38610">MDYPGEKLLIKLWETLAEKGVGSLLIPWQEKRVAKARIEIRKSEMLQIAQVEKEVEAIKAGKYSLKGSDSNKLLNAPPERVDELGRVEPTLNLDDLATSVMNNDLSEGIRRETNIAKAILNAEDVLQNDAQEPSEDPVEDDWLFAWRDYAGRVSSSELQDLWGRILAGEVKQPGSYSMRTLEFLKGLSRSEALLISKLARFVIASRIFREKDKFLESEGINFSKLMFLQDIGVLSGVEATGLTSSIGSLSEDMFFQAITANNKVMLLENDDPKKQVKMPVYLLTQIGTEVLKLASFDIHPEYLESVAKDFVRQGFTVKLADWVQQTANSGQFFNAVEITLEQNS</sequence>
<accession>A0A3M2RG01</accession>
<evidence type="ECO:0000313" key="1">
    <source>
        <dbReference type="EMBL" id="RMJ04227.1"/>
    </source>
</evidence>
<gene>
    <name evidence="1" type="ORF">DOQ08_01547</name>
</gene>
<organism evidence="1 2">
    <name type="scientific">Marinobacter litoralis</name>
    <dbReference type="NCBI Taxonomy" id="187981"/>
    <lineage>
        <taxon>Bacteria</taxon>
        <taxon>Pseudomonadati</taxon>
        <taxon>Pseudomonadota</taxon>
        <taxon>Gammaproteobacteria</taxon>
        <taxon>Pseudomonadales</taxon>
        <taxon>Marinobacteraceae</taxon>
        <taxon>Marinobacter</taxon>
    </lineage>
</organism>
<comment type="caution">
    <text evidence="1">The sequence shown here is derived from an EMBL/GenBank/DDBJ whole genome shotgun (WGS) entry which is preliminary data.</text>
</comment>
<dbReference type="OrthoDB" id="886161at2"/>
<dbReference type="RefSeq" id="WP_114334321.1">
    <property type="nucleotide sequence ID" value="NZ_QMDL01000002.1"/>
</dbReference>